<dbReference type="InterPro" id="IPR002669">
    <property type="entry name" value="UreD"/>
</dbReference>
<comment type="subunit">
    <text evidence="3">UreD, UreF and UreG form a complex that acts as a GTP-hydrolysis-dependent molecular chaperone, activating the urease apoprotein by helping to assemble the nickel containing metallocenter of UreC. The UreE protein probably delivers the nickel.</text>
</comment>
<reference evidence="4 5" key="1">
    <citation type="submission" date="2018-03" db="EMBL/GenBank/DDBJ databases">
        <title>Genomic Encyclopedia of Archaeal and Bacterial Type Strains, Phase II (KMG-II): from individual species to whole genera.</title>
        <authorList>
            <person name="Goeker M."/>
        </authorList>
    </citation>
    <scope>NUCLEOTIDE SEQUENCE [LARGE SCALE GENOMIC DNA]</scope>
    <source>
        <strain evidence="4 5">DSM 29318</strain>
    </source>
</reference>
<protein>
    <recommendedName>
        <fullName evidence="3">Urease accessory protein UreD</fullName>
    </recommendedName>
</protein>
<dbReference type="GO" id="GO:0016151">
    <property type="term" value="F:nickel cation binding"/>
    <property type="evidence" value="ECO:0007669"/>
    <property type="project" value="UniProtKB-UniRule"/>
</dbReference>
<keyword evidence="3" id="KW-0996">Nickel insertion</keyword>
<dbReference type="Proteomes" id="UP000238801">
    <property type="component" value="Unassembled WGS sequence"/>
</dbReference>
<dbReference type="PANTHER" id="PTHR33643">
    <property type="entry name" value="UREASE ACCESSORY PROTEIN D"/>
    <property type="match status" value="1"/>
</dbReference>
<sequence length="268" mass="27779">MEMRPLAPLQRARGEAAVVLGAGGVIGLRQSGCGKAILPRTHGAAEAVFLNTSGGLTSGDRLRYALDLRAGRAAGTTQAAERAYAAPHGPAEVRVDLVAGPGAALRWLPQETILYDRAALHRSTVAELAPGASLLLLEMLVLGREAMGESVRALDLLDRREVRRAGRPVLLEPLRLTGDLLDRRASALTGGCRALATLAFVAPGAEDAAEGLRAHVPGLAVSGWAVAGGDGRCVARALGPAAEVRRAMAQAAERLGGPLPLVWQREAG</sequence>
<proteinExistence type="inferred from homology"/>
<evidence type="ECO:0000313" key="4">
    <source>
        <dbReference type="EMBL" id="PRY95321.1"/>
    </source>
</evidence>
<dbReference type="PANTHER" id="PTHR33643:SF1">
    <property type="entry name" value="UREASE ACCESSORY PROTEIN D"/>
    <property type="match status" value="1"/>
</dbReference>
<dbReference type="Pfam" id="PF01774">
    <property type="entry name" value="UreD"/>
    <property type="match status" value="1"/>
</dbReference>
<accession>A0A2T0X8Q1</accession>
<organism evidence="4 5">
    <name type="scientific">Hasllibacter halocynthiae</name>
    <dbReference type="NCBI Taxonomy" id="595589"/>
    <lineage>
        <taxon>Bacteria</taxon>
        <taxon>Pseudomonadati</taxon>
        <taxon>Pseudomonadota</taxon>
        <taxon>Alphaproteobacteria</taxon>
        <taxon>Rhodobacterales</taxon>
        <taxon>Roseobacteraceae</taxon>
        <taxon>Hasllibacter</taxon>
    </lineage>
</organism>
<name>A0A2T0X8Q1_9RHOB</name>
<dbReference type="OrthoDB" id="9798842at2"/>
<dbReference type="HAMAP" id="MF_01384">
    <property type="entry name" value="UreD"/>
    <property type="match status" value="1"/>
</dbReference>
<evidence type="ECO:0000256" key="3">
    <source>
        <dbReference type="HAMAP-Rule" id="MF_01384"/>
    </source>
</evidence>
<dbReference type="EMBL" id="PVTT01000001">
    <property type="protein sequence ID" value="PRY95321.1"/>
    <property type="molecule type" value="Genomic_DNA"/>
</dbReference>
<dbReference type="RefSeq" id="WP_106159710.1">
    <property type="nucleotide sequence ID" value="NZ_PVTT01000001.1"/>
</dbReference>
<dbReference type="AlphaFoldDB" id="A0A2T0X8Q1"/>
<evidence type="ECO:0000256" key="1">
    <source>
        <dbReference type="ARBA" id="ARBA00007177"/>
    </source>
</evidence>
<evidence type="ECO:0000313" key="5">
    <source>
        <dbReference type="Proteomes" id="UP000238801"/>
    </source>
</evidence>
<dbReference type="GO" id="GO:0005737">
    <property type="term" value="C:cytoplasm"/>
    <property type="evidence" value="ECO:0007669"/>
    <property type="project" value="UniProtKB-SubCell"/>
</dbReference>
<comment type="similarity">
    <text evidence="1 3">Belongs to the UreD family.</text>
</comment>
<evidence type="ECO:0000256" key="2">
    <source>
        <dbReference type="ARBA" id="ARBA00023186"/>
    </source>
</evidence>
<comment type="caution">
    <text evidence="4">The sequence shown here is derived from an EMBL/GenBank/DDBJ whole genome shotgun (WGS) entry which is preliminary data.</text>
</comment>
<gene>
    <name evidence="3" type="primary">ureD</name>
    <name evidence="4" type="ORF">BCF33_0939</name>
</gene>
<comment type="function">
    <text evidence="3">Required for maturation of urease via the functional incorporation of the urease nickel metallocenter.</text>
</comment>
<keyword evidence="5" id="KW-1185">Reference proteome</keyword>
<comment type="subcellular location">
    <subcellularLocation>
        <location evidence="3">Cytoplasm</location>
    </subcellularLocation>
</comment>
<keyword evidence="2 3" id="KW-0143">Chaperone</keyword>
<keyword evidence="3" id="KW-0963">Cytoplasm</keyword>